<evidence type="ECO:0000256" key="3">
    <source>
        <dbReference type="ARBA" id="ARBA00022692"/>
    </source>
</evidence>
<dbReference type="Pfam" id="PF22820">
    <property type="entry name" value="TcaA_3rd_4th"/>
    <property type="match status" value="1"/>
</dbReference>
<keyword evidence="3 6" id="KW-0812">Transmembrane</keyword>
<dbReference type="Proteomes" id="UP000037405">
    <property type="component" value="Unassembled WGS sequence"/>
</dbReference>
<dbReference type="Pfam" id="PF22819">
    <property type="entry name" value="TcaA_5th"/>
    <property type="match status" value="1"/>
</dbReference>
<feature type="domain" description="TcaA protein NTF2-like" evidence="8">
    <location>
        <begin position="348"/>
        <end position="459"/>
    </location>
</feature>
<feature type="domain" description="TcaA 4th" evidence="9">
    <location>
        <begin position="250"/>
        <end position="320"/>
    </location>
</feature>
<evidence type="ECO:0000259" key="7">
    <source>
        <dbReference type="Pfam" id="PF22813"/>
    </source>
</evidence>
<evidence type="ECO:0000313" key="11">
    <source>
        <dbReference type="Proteomes" id="UP000037405"/>
    </source>
</evidence>
<evidence type="ECO:0000256" key="5">
    <source>
        <dbReference type="ARBA" id="ARBA00023136"/>
    </source>
</evidence>
<protein>
    <recommendedName>
        <fullName evidence="12">Zinc-ribbon domain-containing protein</fullName>
    </recommendedName>
</protein>
<dbReference type="PANTHER" id="PTHR40038">
    <property type="entry name" value="MEMBRANE-ASSOCIATED PROTEIN TCAA"/>
    <property type="match status" value="1"/>
</dbReference>
<dbReference type="PATRIC" id="fig|189381.12.peg.3167"/>
<evidence type="ECO:0008006" key="12">
    <source>
        <dbReference type="Google" id="ProtNLM"/>
    </source>
</evidence>
<evidence type="ECO:0000256" key="4">
    <source>
        <dbReference type="ARBA" id="ARBA00022989"/>
    </source>
</evidence>
<evidence type="ECO:0000256" key="1">
    <source>
        <dbReference type="ARBA" id="ARBA00004162"/>
    </source>
</evidence>
<keyword evidence="11" id="KW-1185">Reference proteome</keyword>
<evidence type="ECO:0000256" key="6">
    <source>
        <dbReference type="SAM" id="Phobius"/>
    </source>
</evidence>
<evidence type="ECO:0000313" key="10">
    <source>
        <dbReference type="EMBL" id="KON82819.1"/>
    </source>
</evidence>
<dbReference type="STRING" id="189381.GCA_900166615_00546"/>
<dbReference type="InterPro" id="IPR054529">
    <property type="entry name" value="TcaA_2nd"/>
</dbReference>
<dbReference type="InterPro" id="IPR054530">
    <property type="entry name" value="TcaA_4th"/>
</dbReference>
<evidence type="ECO:0000259" key="8">
    <source>
        <dbReference type="Pfam" id="PF22819"/>
    </source>
</evidence>
<dbReference type="AlphaFoldDB" id="A0A0M0FZ35"/>
<accession>A0A0M0FZ35</accession>
<name>A0A0M0FZ35_9BACI</name>
<feature type="domain" description="TcaA second" evidence="7">
    <location>
        <begin position="72"/>
        <end position="172"/>
    </location>
</feature>
<proteinExistence type="predicted"/>
<dbReference type="OrthoDB" id="1682769at2"/>
<keyword evidence="2" id="KW-1003">Cell membrane</keyword>
<comment type="caution">
    <text evidence="10">The sequence shown here is derived from an EMBL/GenBank/DDBJ whole genome shotgun (WGS) entry which is preliminary data.</text>
</comment>
<evidence type="ECO:0000256" key="2">
    <source>
        <dbReference type="ARBA" id="ARBA00022475"/>
    </source>
</evidence>
<keyword evidence="5 6" id="KW-0472">Membrane</keyword>
<dbReference type="InterPro" id="IPR054528">
    <property type="entry name" value="TcaA_5th"/>
</dbReference>
<dbReference type="Pfam" id="PF22813">
    <property type="entry name" value="TcaA_2nd"/>
    <property type="match status" value="1"/>
</dbReference>
<sequence>MGFCKNCGAEFEEGKKFCKNCGTPLSASVEKQAPPKPRKPWTTMQKIITASILVLIAAGTAGHFFLKAAHSPDKLVDGFTVAVKDKDLKKAREVFDLQDIKQDTGDKEVKKYLAYLQGDLPDLLNQLEGQATSFEEGTSAAAEITDEQGNELFHFTKGKKFLGIYDTYTLKVIPFDVVTDANLDAYTVALKGQEKEAKDKQAELTGLLPGESKLAASLTTPYSTFKEEAELDFTDATENQLDLTIDFAGKYVFLDEYDSEEVSALLINGKKMKDQVKYETPIGPFPTDGSVEIVAEHTVKDKTYTSDAIKVTNLSSDYLYFEYPELLKEQDAAWYGSWDEEEEEPDVHTELTEFIEDYTYVIVEARNTGDFSDAAPYHDPDGEAYGQAEQYAADLFKAGTKEDVIDVTVGDIEEDGDAYIVHLEDTFSITTADGSENEKTYDTVYKVISTDDGYQVNKLIDTNEQ</sequence>
<dbReference type="RefSeq" id="WP_053429475.1">
    <property type="nucleotide sequence ID" value="NZ_LGUE01000008.1"/>
</dbReference>
<feature type="transmembrane region" description="Helical" evidence="6">
    <location>
        <begin position="47"/>
        <end position="66"/>
    </location>
</feature>
<organism evidence="10 11">
    <name type="scientific">Rossellomorea marisflavi</name>
    <dbReference type="NCBI Taxonomy" id="189381"/>
    <lineage>
        <taxon>Bacteria</taxon>
        <taxon>Bacillati</taxon>
        <taxon>Bacillota</taxon>
        <taxon>Bacilli</taxon>
        <taxon>Bacillales</taxon>
        <taxon>Bacillaceae</taxon>
        <taxon>Rossellomorea</taxon>
    </lineage>
</organism>
<dbReference type="GO" id="GO:0005886">
    <property type="term" value="C:plasma membrane"/>
    <property type="evidence" value="ECO:0007669"/>
    <property type="project" value="UniProtKB-SubCell"/>
</dbReference>
<keyword evidence="4 6" id="KW-1133">Transmembrane helix</keyword>
<evidence type="ECO:0000259" key="9">
    <source>
        <dbReference type="Pfam" id="PF22820"/>
    </source>
</evidence>
<comment type="subcellular location">
    <subcellularLocation>
        <location evidence="1">Cell membrane</location>
        <topology evidence="1">Single-pass membrane protein</topology>
    </subcellularLocation>
</comment>
<dbReference type="PANTHER" id="PTHR40038:SF1">
    <property type="entry name" value="MEMBRANE-ASSOCIATED PROTEIN TCAA"/>
    <property type="match status" value="1"/>
</dbReference>
<dbReference type="EMBL" id="LGUE01000008">
    <property type="protein sequence ID" value="KON82819.1"/>
    <property type="molecule type" value="Genomic_DNA"/>
</dbReference>
<reference evidence="11" key="1">
    <citation type="submission" date="2015-07" db="EMBL/GenBank/DDBJ databases">
        <title>Fjat-14235 jcm11544.</title>
        <authorList>
            <person name="Liu B."/>
            <person name="Wang J."/>
            <person name="Zhu Y."/>
            <person name="Liu G."/>
            <person name="Chen Q."/>
            <person name="Chen Z."/>
            <person name="Lan J."/>
            <person name="Che J."/>
            <person name="Ge C."/>
            <person name="Shi H."/>
            <person name="Pan Z."/>
            <person name="Liu X."/>
        </authorList>
    </citation>
    <scope>NUCLEOTIDE SEQUENCE [LARGE SCALE GENOMIC DNA]</scope>
    <source>
        <strain evidence="11">JCM 11544</strain>
    </source>
</reference>
<gene>
    <name evidence="10" type="ORF">AF331_18345</name>
</gene>